<sequence>MKENYYALLICILKPVTVEQSFMMMDGVFPKQNRSISKRDVKFMIIFKRQGMAYKEIGELFGISAGAVYNRIRRNI</sequence>
<evidence type="ECO:0000313" key="1">
    <source>
        <dbReference type="EMBL" id="QHQ61373.1"/>
    </source>
</evidence>
<dbReference type="InterPro" id="IPR013324">
    <property type="entry name" value="RNA_pol_sigma_r3/r4-like"/>
</dbReference>
<dbReference type="SUPFAM" id="SSF88659">
    <property type="entry name" value="Sigma3 and sigma4 domains of RNA polymerase sigma factors"/>
    <property type="match status" value="1"/>
</dbReference>
<dbReference type="Proteomes" id="UP000464314">
    <property type="component" value="Chromosome"/>
</dbReference>
<evidence type="ECO:0008006" key="3">
    <source>
        <dbReference type="Google" id="ProtNLM"/>
    </source>
</evidence>
<dbReference type="AlphaFoldDB" id="A0A6P1TLS5"/>
<gene>
    <name evidence="1" type="ORF">Ana3638_11810</name>
</gene>
<name>A0A6P1TLS5_9FIRM</name>
<accession>A0A6P1TLS5</accession>
<reference evidence="1 2" key="1">
    <citation type="submission" date="2020-01" db="EMBL/GenBank/DDBJ databases">
        <title>Genome analysis of Anaerocolumna sp. CBA3638.</title>
        <authorList>
            <person name="Kim J."/>
            <person name="Roh S.W."/>
        </authorList>
    </citation>
    <scope>NUCLEOTIDE SEQUENCE [LARGE SCALE GENOMIC DNA]</scope>
    <source>
        <strain evidence="1 2">CBA3638</strain>
    </source>
</reference>
<organism evidence="1 2">
    <name type="scientific">Anaerocolumna sedimenticola</name>
    <dbReference type="NCBI Taxonomy" id="2696063"/>
    <lineage>
        <taxon>Bacteria</taxon>
        <taxon>Bacillati</taxon>
        <taxon>Bacillota</taxon>
        <taxon>Clostridia</taxon>
        <taxon>Lachnospirales</taxon>
        <taxon>Lachnospiraceae</taxon>
        <taxon>Anaerocolumna</taxon>
    </lineage>
</organism>
<proteinExistence type="predicted"/>
<keyword evidence="2" id="KW-1185">Reference proteome</keyword>
<evidence type="ECO:0000313" key="2">
    <source>
        <dbReference type="Proteomes" id="UP000464314"/>
    </source>
</evidence>
<dbReference type="KEGG" id="anr:Ana3638_11810"/>
<dbReference type="RefSeq" id="WP_161838198.1">
    <property type="nucleotide sequence ID" value="NZ_CP048000.1"/>
</dbReference>
<dbReference type="EMBL" id="CP048000">
    <property type="protein sequence ID" value="QHQ61373.1"/>
    <property type="molecule type" value="Genomic_DNA"/>
</dbReference>
<protein>
    <recommendedName>
        <fullName evidence="3">RNA polymerase sigma factor 70 region 4 type 2 domain-containing protein</fullName>
    </recommendedName>
</protein>